<evidence type="ECO:0000313" key="16">
    <source>
        <dbReference type="Proteomes" id="UP000075025"/>
    </source>
</evidence>
<evidence type="ECO:0000259" key="13">
    <source>
        <dbReference type="PROSITE" id="PS50109"/>
    </source>
</evidence>
<dbReference type="PATRIC" id="fig|2033.6.peg.1131"/>
<keyword evidence="5" id="KW-0808">Transferase</keyword>
<feature type="transmembrane region" description="Helical" evidence="12">
    <location>
        <begin position="20"/>
        <end position="43"/>
    </location>
</feature>
<evidence type="ECO:0000256" key="6">
    <source>
        <dbReference type="ARBA" id="ARBA00022692"/>
    </source>
</evidence>
<keyword evidence="10 12" id="KW-0472">Membrane</keyword>
<feature type="transmembrane region" description="Helical" evidence="12">
    <location>
        <begin position="174"/>
        <end position="200"/>
    </location>
</feature>
<dbReference type="SMART" id="SM00388">
    <property type="entry name" value="HisKA"/>
    <property type="match status" value="1"/>
</dbReference>
<comment type="subcellular location">
    <subcellularLocation>
        <location evidence="2">Cell membrane</location>
    </subcellularLocation>
</comment>
<dbReference type="InterPro" id="IPR005467">
    <property type="entry name" value="His_kinase_dom"/>
</dbReference>
<dbReference type="AlphaFoldDB" id="A0A147ESJ0"/>
<dbReference type="InterPro" id="IPR036890">
    <property type="entry name" value="HATPase_C_sf"/>
</dbReference>
<dbReference type="PANTHER" id="PTHR45436">
    <property type="entry name" value="SENSOR HISTIDINE KINASE YKOH"/>
    <property type="match status" value="1"/>
</dbReference>
<evidence type="ECO:0000256" key="4">
    <source>
        <dbReference type="ARBA" id="ARBA00022553"/>
    </source>
</evidence>
<keyword evidence="9" id="KW-0902">Two-component regulatory system</keyword>
<gene>
    <name evidence="15" type="ORF">NS220_17455</name>
</gene>
<dbReference type="Pfam" id="PF00672">
    <property type="entry name" value="HAMP"/>
    <property type="match status" value="1"/>
</dbReference>
<evidence type="ECO:0000313" key="15">
    <source>
        <dbReference type="EMBL" id="KTR87610.1"/>
    </source>
</evidence>
<accession>A0A147ESJ0</accession>
<dbReference type="PROSITE" id="PS50109">
    <property type="entry name" value="HIS_KIN"/>
    <property type="match status" value="1"/>
</dbReference>
<feature type="region of interest" description="Disordered" evidence="11">
    <location>
        <begin position="411"/>
        <end position="447"/>
    </location>
</feature>
<dbReference type="PROSITE" id="PS50885">
    <property type="entry name" value="HAMP"/>
    <property type="match status" value="1"/>
</dbReference>
<dbReference type="GO" id="GO:0005886">
    <property type="term" value="C:plasma membrane"/>
    <property type="evidence" value="ECO:0007669"/>
    <property type="project" value="UniProtKB-SubCell"/>
</dbReference>
<proteinExistence type="predicted"/>
<dbReference type="Proteomes" id="UP000075025">
    <property type="component" value="Unassembled WGS sequence"/>
</dbReference>
<dbReference type="SMART" id="SM00387">
    <property type="entry name" value="HATPase_c"/>
    <property type="match status" value="1"/>
</dbReference>
<organism evidence="15 16">
    <name type="scientific">Microbacterium testaceum</name>
    <name type="common">Aureobacterium testaceum</name>
    <name type="synonym">Brevibacterium testaceum</name>
    <dbReference type="NCBI Taxonomy" id="2033"/>
    <lineage>
        <taxon>Bacteria</taxon>
        <taxon>Bacillati</taxon>
        <taxon>Actinomycetota</taxon>
        <taxon>Actinomycetes</taxon>
        <taxon>Micrococcales</taxon>
        <taxon>Microbacteriaceae</taxon>
        <taxon>Microbacterium</taxon>
    </lineage>
</organism>
<evidence type="ECO:0000256" key="9">
    <source>
        <dbReference type="ARBA" id="ARBA00023012"/>
    </source>
</evidence>
<evidence type="ECO:0000256" key="3">
    <source>
        <dbReference type="ARBA" id="ARBA00012438"/>
    </source>
</evidence>
<dbReference type="Gene3D" id="6.10.340.10">
    <property type="match status" value="1"/>
</dbReference>
<dbReference type="Gene3D" id="1.10.287.130">
    <property type="match status" value="1"/>
</dbReference>
<evidence type="ECO:0000256" key="2">
    <source>
        <dbReference type="ARBA" id="ARBA00004236"/>
    </source>
</evidence>
<feature type="compositionally biased region" description="Basic and acidic residues" evidence="11">
    <location>
        <begin position="585"/>
        <end position="603"/>
    </location>
</feature>
<sequence>MHTDDALTRWWRHLSLRAKVTGVTVTLLAVGLFAAGIGTMVFLRTTLVNNLDEQLAQQAAGNIADTIFTTTTQDGKMAFTPVENAPQIGSMVVVYNADGQREAFFNGTSTKATPQLPDTFTTPQTYTQLDKRIDLDDPVTGQHFIARVGLFEVPNSGSYTQMVIQPLGPTDRIVAAYVGIYGFVALLILIASALLTRWLVTLTFRSLNQVETTAMDIAAGDFSQRLTDIVPDTEVGRLKTAINAMLARIDGALGQRDATVRQMRRFIGDASHELRTPLVTMRGYAELYRMGAIRSDEDVAQSMERIEKEAIRMGALVEDLLALARLDERRDVSITAIDLRPIARDAALDLRVTSPQREVTVDDTTSRNELVLPVMSLEVFPNADATGTGSRRRAAPTTSAMAIAGATLSRLRRRSREAGDTSATEPSTEVASTPKPATGSIRTSPRLAPVVLGDENKVRQVVTNLLGNARRFTPDDSPIGLRVGVDADADMGWIEIIDHGDGVPEQIRDQIFQRFWRADTSRTRETGGSGLGLSIVASIVDLLHGKVEVVDTPGGGATFRVSLPLADRRDAQEHALIETQPLDRLPADYRPEEAPKGTAERGA</sequence>
<name>A0A147ESJ0_MICTE</name>
<dbReference type="OrthoDB" id="9786919at2"/>
<comment type="caution">
    <text evidence="15">The sequence shown here is derived from an EMBL/GenBank/DDBJ whole genome shotgun (WGS) entry which is preliminary data.</text>
</comment>
<dbReference type="Pfam" id="PF02518">
    <property type="entry name" value="HATPase_c"/>
    <property type="match status" value="1"/>
</dbReference>
<dbReference type="EMBL" id="LDRT01000164">
    <property type="protein sequence ID" value="KTR87610.1"/>
    <property type="molecule type" value="Genomic_DNA"/>
</dbReference>
<dbReference type="InterPro" id="IPR004358">
    <property type="entry name" value="Sig_transdc_His_kin-like_C"/>
</dbReference>
<dbReference type="InterPro" id="IPR003594">
    <property type="entry name" value="HATPase_dom"/>
</dbReference>
<protein>
    <recommendedName>
        <fullName evidence="3">histidine kinase</fullName>
        <ecNumber evidence="3">2.7.13.3</ecNumber>
    </recommendedName>
</protein>
<keyword evidence="7 15" id="KW-0418">Kinase</keyword>
<evidence type="ECO:0000256" key="5">
    <source>
        <dbReference type="ARBA" id="ARBA00022679"/>
    </source>
</evidence>
<dbReference type="PANTHER" id="PTHR45436:SF5">
    <property type="entry name" value="SENSOR HISTIDINE KINASE TRCS"/>
    <property type="match status" value="1"/>
</dbReference>
<dbReference type="CDD" id="cd00082">
    <property type="entry name" value="HisKA"/>
    <property type="match status" value="1"/>
</dbReference>
<evidence type="ECO:0000259" key="14">
    <source>
        <dbReference type="PROSITE" id="PS50885"/>
    </source>
</evidence>
<dbReference type="FunFam" id="1.10.287.130:FF:000001">
    <property type="entry name" value="Two-component sensor histidine kinase"/>
    <property type="match status" value="1"/>
</dbReference>
<evidence type="ECO:0000256" key="10">
    <source>
        <dbReference type="ARBA" id="ARBA00023136"/>
    </source>
</evidence>
<dbReference type="SUPFAM" id="SSF55874">
    <property type="entry name" value="ATPase domain of HSP90 chaperone/DNA topoisomerase II/histidine kinase"/>
    <property type="match status" value="1"/>
</dbReference>
<comment type="catalytic activity">
    <reaction evidence="1">
        <text>ATP + protein L-histidine = ADP + protein N-phospho-L-histidine.</text>
        <dbReference type="EC" id="2.7.13.3"/>
    </reaction>
</comment>
<dbReference type="Gene3D" id="3.30.565.10">
    <property type="entry name" value="Histidine kinase-like ATPase, C-terminal domain"/>
    <property type="match status" value="1"/>
</dbReference>
<feature type="region of interest" description="Disordered" evidence="11">
    <location>
        <begin position="577"/>
        <end position="603"/>
    </location>
</feature>
<dbReference type="GO" id="GO:0000155">
    <property type="term" value="F:phosphorelay sensor kinase activity"/>
    <property type="evidence" value="ECO:0007669"/>
    <property type="project" value="InterPro"/>
</dbReference>
<dbReference type="SUPFAM" id="SSF47384">
    <property type="entry name" value="Homodimeric domain of signal transducing histidine kinase"/>
    <property type="match status" value="1"/>
</dbReference>
<keyword evidence="4" id="KW-0597">Phosphoprotein</keyword>
<dbReference type="PRINTS" id="PR00344">
    <property type="entry name" value="BCTRLSENSOR"/>
</dbReference>
<dbReference type="EC" id="2.7.13.3" evidence="3"/>
<dbReference type="InterPro" id="IPR036097">
    <property type="entry name" value="HisK_dim/P_sf"/>
</dbReference>
<keyword evidence="6 12" id="KW-0812">Transmembrane</keyword>
<feature type="domain" description="Histidine kinase" evidence="13">
    <location>
        <begin position="269"/>
        <end position="567"/>
    </location>
</feature>
<dbReference type="InterPro" id="IPR050428">
    <property type="entry name" value="TCS_sensor_his_kinase"/>
</dbReference>
<reference evidence="15 16" key="1">
    <citation type="journal article" date="2016" name="Front. Microbiol.">
        <title>Genomic Resource of Rice Seed Associated Bacteria.</title>
        <authorList>
            <person name="Midha S."/>
            <person name="Bansal K."/>
            <person name="Sharma S."/>
            <person name="Kumar N."/>
            <person name="Patil P.P."/>
            <person name="Chaudhry V."/>
            <person name="Patil P.B."/>
        </authorList>
    </citation>
    <scope>NUCLEOTIDE SEQUENCE [LARGE SCALE GENOMIC DNA]</scope>
    <source>
        <strain evidence="15 16">NS220</strain>
    </source>
</reference>
<dbReference type="Pfam" id="PF00512">
    <property type="entry name" value="HisKA"/>
    <property type="match status" value="1"/>
</dbReference>
<evidence type="ECO:0000256" key="1">
    <source>
        <dbReference type="ARBA" id="ARBA00000085"/>
    </source>
</evidence>
<evidence type="ECO:0000256" key="8">
    <source>
        <dbReference type="ARBA" id="ARBA00022989"/>
    </source>
</evidence>
<evidence type="ECO:0000256" key="7">
    <source>
        <dbReference type="ARBA" id="ARBA00022777"/>
    </source>
</evidence>
<keyword evidence="8 12" id="KW-1133">Transmembrane helix</keyword>
<feature type="domain" description="HAMP" evidence="14">
    <location>
        <begin position="201"/>
        <end position="254"/>
    </location>
</feature>
<dbReference type="CDD" id="cd06225">
    <property type="entry name" value="HAMP"/>
    <property type="match status" value="1"/>
</dbReference>
<feature type="compositionally biased region" description="Polar residues" evidence="11">
    <location>
        <begin position="421"/>
        <end position="431"/>
    </location>
</feature>
<dbReference type="SMART" id="SM00304">
    <property type="entry name" value="HAMP"/>
    <property type="match status" value="1"/>
</dbReference>
<evidence type="ECO:0000256" key="12">
    <source>
        <dbReference type="SAM" id="Phobius"/>
    </source>
</evidence>
<evidence type="ECO:0000256" key="11">
    <source>
        <dbReference type="SAM" id="MobiDB-lite"/>
    </source>
</evidence>
<dbReference type="InterPro" id="IPR003661">
    <property type="entry name" value="HisK_dim/P_dom"/>
</dbReference>
<dbReference type="InterPro" id="IPR003660">
    <property type="entry name" value="HAMP_dom"/>
</dbReference>